<accession>A0A7W2IJW7</accession>
<evidence type="ECO:0000313" key="3">
    <source>
        <dbReference type="Proteomes" id="UP000573499"/>
    </source>
</evidence>
<name>A0A7W2IJW7_9BURK</name>
<gene>
    <name evidence="2" type="ORF">H3H39_07805</name>
</gene>
<keyword evidence="1" id="KW-0472">Membrane</keyword>
<comment type="caution">
    <text evidence="2">The sequence shown here is derived from an EMBL/GenBank/DDBJ whole genome shotgun (WGS) entry which is preliminary data.</text>
</comment>
<dbReference type="EMBL" id="JACEZU010000003">
    <property type="protein sequence ID" value="MBA5686958.1"/>
    <property type="molecule type" value="Genomic_DNA"/>
</dbReference>
<dbReference type="Proteomes" id="UP000573499">
    <property type="component" value="Unassembled WGS sequence"/>
</dbReference>
<evidence type="ECO:0000256" key="1">
    <source>
        <dbReference type="SAM" id="Phobius"/>
    </source>
</evidence>
<sequence length="135" mass="14557">MEMTEHDKAELQSHHAHRIETYKSMISISVEGFKYTALLNGGAAAGMIATIDKLRNAMLPGPMQIAMLLFVAGLGLNGFAIAFSYVTQMALYNESIKRLRDGQHSWPLNISVACFVGSLLAFCAGAIVAVNGLKP</sequence>
<evidence type="ECO:0000313" key="2">
    <source>
        <dbReference type="EMBL" id="MBA5686958.1"/>
    </source>
</evidence>
<protein>
    <submittedName>
        <fullName evidence="2">Uncharacterized protein</fullName>
    </submittedName>
</protein>
<reference evidence="2 3" key="1">
    <citation type="submission" date="2020-07" db="EMBL/GenBank/DDBJ databases">
        <title>Novel species isolated from subtropical streams in China.</title>
        <authorList>
            <person name="Lu H."/>
        </authorList>
    </citation>
    <scope>NUCLEOTIDE SEQUENCE [LARGE SCALE GENOMIC DNA]</scope>
    <source>
        <strain evidence="2 3">LX47W</strain>
    </source>
</reference>
<dbReference type="AlphaFoldDB" id="A0A7W2IJW7"/>
<organism evidence="2 3">
    <name type="scientific">Rugamonas apoptosis</name>
    <dbReference type="NCBI Taxonomy" id="2758570"/>
    <lineage>
        <taxon>Bacteria</taxon>
        <taxon>Pseudomonadati</taxon>
        <taxon>Pseudomonadota</taxon>
        <taxon>Betaproteobacteria</taxon>
        <taxon>Burkholderiales</taxon>
        <taxon>Oxalobacteraceae</taxon>
        <taxon>Telluria group</taxon>
        <taxon>Rugamonas</taxon>
    </lineage>
</organism>
<dbReference type="RefSeq" id="WP_182152800.1">
    <property type="nucleotide sequence ID" value="NZ_JACEZU010000003.1"/>
</dbReference>
<keyword evidence="1" id="KW-1133">Transmembrane helix</keyword>
<proteinExistence type="predicted"/>
<keyword evidence="3" id="KW-1185">Reference proteome</keyword>
<feature type="transmembrane region" description="Helical" evidence="1">
    <location>
        <begin position="106"/>
        <end position="130"/>
    </location>
</feature>
<feature type="transmembrane region" description="Helical" evidence="1">
    <location>
        <begin position="65"/>
        <end position="86"/>
    </location>
</feature>
<keyword evidence="1" id="KW-0812">Transmembrane</keyword>